<accession>A0A972FWW5</accession>
<reference evidence="2" key="1">
    <citation type="submission" date="2020-04" db="EMBL/GenBank/DDBJ databases">
        <title>Description of Shewanella salipaludis sp. nov., isolated from a salt marsh.</title>
        <authorList>
            <person name="Park S."/>
            <person name="Yoon J.-H."/>
        </authorList>
    </citation>
    <scope>NUCLEOTIDE SEQUENCE</scope>
    <source>
        <strain evidence="2">SHSM-M6</strain>
    </source>
</reference>
<gene>
    <name evidence="2" type="ORF">HC757_02990</name>
</gene>
<feature type="chain" id="PRO_5037018090" evidence="1">
    <location>
        <begin position="25"/>
        <end position="260"/>
    </location>
</feature>
<dbReference type="EMBL" id="JAAXYH010000002">
    <property type="protein sequence ID" value="NMH64142.1"/>
    <property type="molecule type" value="Genomic_DNA"/>
</dbReference>
<comment type="caution">
    <text evidence="2">The sequence shown here is derived from an EMBL/GenBank/DDBJ whole genome shotgun (WGS) entry which is preliminary data.</text>
</comment>
<dbReference type="AlphaFoldDB" id="A0A972FWW5"/>
<dbReference type="Proteomes" id="UP000737113">
    <property type="component" value="Unassembled WGS sequence"/>
</dbReference>
<proteinExistence type="predicted"/>
<name>A0A972FWW5_9GAMM</name>
<evidence type="ECO:0000313" key="2">
    <source>
        <dbReference type="EMBL" id="NMH64142.1"/>
    </source>
</evidence>
<keyword evidence="1" id="KW-0732">Signal</keyword>
<keyword evidence="3" id="KW-1185">Reference proteome</keyword>
<organism evidence="2 3">
    <name type="scientific">Shewanella salipaludis</name>
    <dbReference type="NCBI Taxonomy" id="2723052"/>
    <lineage>
        <taxon>Bacteria</taxon>
        <taxon>Pseudomonadati</taxon>
        <taxon>Pseudomonadota</taxon>
        <taxon>Gammaproteobacteria</taxon>
        <taxon>Alteromonadales</taxon>
        <taxon>Shewanellaceae</taxon>
        <taxon>Shewanella</taxon>
    </lineage>
</organism>
<evidence type="ECO:0000256" key="1">
    <source>
        <dbReference type="SAM" id="SignalP"/>
    </source>
</evidence>
<dbReference type="RefSeq" id="WP_169562840.1">
    <property type="nucleotide sequence ID" value="NZ_JAAXYH010000002.1"/>
</dbReference>
<evidence type="ECO:0000313" key="3">
    <source>
        <dbReference type="Proteomes" id="UP000737113"/>
    </source>
</evidence>
<feature type="signal peptide" evidence="1">
    <location>
        <begin position="1"/>
        <end position="24"/>
    </location>
</feature>
<sequence length="260" mass="27808">MSHKALLLTISMLLFGAMPSLTMAKDLPSKSATDASDAKIVECPLAANQPDTFALCATATCWTLDGVAYCKCDVMNEESISFSFNYEANGESKNICDTLLQGNRNGFTVSTYATPRQIETDYEPETEKLGPPMGYYTCDTESGPQAYGAQCDGGLCFTSTQGKDFPGLGHINQNQIVCSCPPTLSKAPGFQIAGPWSCKPGDKNADNHCCDQDYYDDMCGVTSVTATGTVLAVNAPIGTARALSIKLDGDVPRFNSCRFK</sequence>
<protein>
    <submittedName>
        <fullName evidence="2">Uncharacterized protein</fullName>
    </submittedName>
</protein>